<keyword evidence="8" id="KW-1185">Reference proteome</keyword>
<organism evidence="7 8">
    <name type="scientific">Neolecta irregularis (strain DAH-3)</name>
    <dbReference type="NCBI Taxonomy" id="1198029"/>
    <lineage>
        <taxon>Eukaryota</taxon>
        <taxon>Fungi</taxon>
        <taxon>Dikarya</taxon>
        <taxon>Ascomycota</taxon>
        <taxon>Taphrinomycotina</taxon>
        <taxon>Neolectales</taxon>
        <taxon>Neolectaceae</taxon>
        <taxon>Neolecta</taxon>
    </lineage>
</organism>
<gene>
    <name evidence="7" type="ORF">NEOLI_004084</name>
</gene>
<dbReference type="Pfam" id="PF03178">
    <property type="entry name" value="CPSF_A"/>
    <property type="match status" value="1"/>
</dbReference>
<dbReference type="Pfam" id="PF10433">
    <property type="entry name" value="Beta-prop_RSE1_1st"/>
    <property type="match status" value="1"/>
</dbReference>
<dbReference type="InterPro" id="IPR004871">
    <property type="entry name" value="RSE1/DDB1/CPSF1_C"/>
</dbReference>
<dbReference type="PANTHER" id="PTHR10644">
    <property type="entry name" value="DNA REPAIR/RNA PROCESSING CPSF FAMILY"/>
    <property type="match status" value="1"/>
</dbReference>
<dbReference type="SUPFAM" id="SSF50978">
    <property type="entry name" value="WD40 repeat-like"/>
    <property type="match status" value="1"/>
</dbReference>
<sequence>MSASVWCDLSLPSAVNCAASGRFMHDGSICLVVSRSSMLQLFRVISQEKDEGMEYPNEEDPEISGNLIVEEGNTFNVPDVHLQLSRRRLVSHLQLVAEVGLYGTITSMSPVVIKSIKRASKDYLLVSFKSAKVSLLEWNPEEFSWSTVSIHYYEQEEFCSPLSENPPECFLVQDPNSRCGLLKFYEDMLAIIPFRQADTLDLMDLDELHAKSGLEEKDIPFYSSFVLEASKLDESIHHIQDIKFLHEYQEPTLAILYEPHRTNSGLLKFRQDTKALVVVTIDLQQKASTSIFSVTQLPSDIFSLCALPSPIGGCILLGANEIVHVDPAGRPICIAVNAYAKLSSLFRMESHEALQLCLEGAIPIYLPKSPYVVLVITRQGEMLRLNFKMNGRSVSSMIIERVLLDDGGDLIQSGINTALTFGENSLFLTSLIGDSMLLGWRKEKDSKVEDVQSKILFSQVEDPDELDHIYGDGGTTQSSTFSADDHEKIIFRLHDSLPNSGPILDFSLGRQFFRAEDKPRQKNAQSDVELISISGANLSGALSIHKNSIVPQVHGRFDFPECQGLWTVRVRNRTINAISREKSQIIDDEFDSYLIISTRENSLVFTIGQTFEEVTASEFDSAGSTLAVSSILNDTRIVQVCQNDIRLYDPDTPQLLPLYDLENDVEVNIVFASVADPYVFLILENGNTAIFIANFLSKELEEVEKPQGLFPGRTITGCLYAASTQDLSSIGLTAKCSASGTANNVAPQGADTEENRITNISVNELNVSNLSNSTADLTHLCLSIDDSGVLLIVSLPEWKLIGKFNDFAIFPSLLTISHDSDAMDIENRRNTLIAEISLSPLGPVGNKELFFLVRTEANDIIIYKPFSRSLYSNPSSSEKEIAFRKVRNSRSTRSPLPDEGDHLTSGVEKGYSSDSISKGSRFLNINDVSGYHAVFIAGRESHWILKDTKSIPRLFPFASKHVRGLSPCHTAESPHGVIYSDDKDVMRIAQIPSDFRFDNQMTTRKISLGRNVHAITYHSSQEVYVLSSSTEVSFELHDEEGQPIADREENDQLFLPAALQGSLELISPANWSTIDKYEFASNEYALCVKSVNLEISEHSKARKPYIACGTGVFRGEDLAMRGKLYLFETIGVVPEPGRPETNLKLKLIYAEEVKGAITSLCDISGYLLSIQGQKMIIRGLEDGDHLVGVAFLDLRKYTKTVKCLGNLILIGDFDDSVILVGFTFDPYKLTVFGKDVHKLSVVCADFLVDNGSAYISVSDADGVLRLLQYDPENPNSLSGHRLVPKADFNTGTILVEQTMTVKMPLERKPVEEGEEAPENDPYQYLDIYVAVDGSIHSLCPVSERKYRRLYLLHNLMVNSADHLAGLNPRSYRAPMKEQKDRNIMKGILDGQLLLDFLQLSEDKKQTVAKKLGIPLSRLLDDMLELDRSISYL</sequence>
<dbReference type="InterPro" id="IPR015943">
    <property type="entry name" value="WD40/YVTN_repeat-like_dom_sf"/>
</dbReference>
<feature type="domain" description="RSE1/DDB1/CPSF1 first beta-propeller" evidence="5">
    <location>
        <begin position="81"/>
        <end position="446"/>
    </location>
</feature>
<feature type="domain" description="RSE1/DDB1/CPSF1 C-terminal" evidence="4">
    <location>
        <begin position="1061"/>
        <end position="1397"/>
    </location>
</feature>
<dbReference type="Proteomes" id="UP000186594">
    <property type="component" value="Unassembled WGS sequence"/>
</dbReference>
<evidence type="ECO:0000259" key="5">
    <source>
        <dbReference type="Pfam" id="PF10433"/>
    </source>
</evidence>
<evidence type="ECO:0000256" key="1">
    <source>
        <dbReference type="ARBA" id="ARBA00004123"/>
    </source>
</evidence>
<name>A0A1U7LJY7_NEOID</name>
<evidence type="ECO:0000259" key="6">
    <source>
        <dbReference type="Pfam" id="PF23726"/>
    </source>
</evidence>
<comment type="subcellular location">
    <subcellularLocation>
        <location evidence="1">Nucleus</location>
    </subcellularLocation>
</comment>
<evidence type="ECO:0000256" key="2">
    <source>
        <dbReference type="ARBA" id="ARBA00023242"/>
    </source>
</evidence>
<dbReference type="Pfam" id="PF23726">
    <property type="entry name" value="Beta-prop_RSE1_2nd"/>
    <property type="match status" value="1"/>
</dbReference>
<dbReference type="EMBL" id="LXFE01002501">
    <property type="protein sequence ID" value="OLL22967.1"/>
    <property type="molecule type" value="Genomic_DNA"/>
</dbReference>
<dbReference type="InterPro" id="IPR050358">
    <property type="entry name" value="RSE1/DDB1/CFT1"/>
</dbReference>
<comment type="caution">
    <text evidence="7">The sequence shown here is derived from an EMBL/GenBank/DDBJ whole genome shotgun (WGS) entry which is preliminary data.</text>
</comment>
<feature type="domain" description="RSE1/DDB1/CPSF1 second beta-propeller" evidence="6">
    <location>
        <begin position="551"/>
        <end position="991"/>
    </location>
</feature>
<dbReference type="Gene3D" id="2.130.10.10">
    <property type="entry name" value="YVTN repeat-like/Quinoprotein amine dehydrogenase"/>
    <property type="match status" value="2"/>
</dbReference>
<proteinExistence type="predicted"/>
<accession>A0A1U7LJY7</accession>
<keyword evidence="2" id="KW-0539">Nucleus</keyword>
<evidence type="ECO:0000259" key="4">
    <source>
        <dbReference type="Pfam" id="PF03178"/>
    </source>
</evidence>
<dbReference type="GO" id="GO:0003676">
    <property type="term" value="F:nucleic acid binding"/>
    <property type="evidence" value="ECO:0007669"/>
    <property type="project" value="InterPro"/>
</dbReference>
<dbReference type="InterPro" id="IPR036322">
    <property type="entry name" value="WD40_repeat_dom_sf"/>
</dbReference>
<dbReference type="OMA" id="PMTKFKL"/>
<evidence type="ECO:0000313" key="8">
    <source>
        <dbReference type="Proteomes" id="UP000186594"/>
    </source>
</evidence>
<dbReference type="STRING" id="1198029.A0A1U7LJY7"/>
<reference evidence="7 8" key="1">
    <citation type="submission" date="2016-04" db="EMBL/GenBank/DDBJ databases">
        <title>Evolutionary innovation and constraint leading to complex multicellularity in the Ascomycota.</title>
        <authorList>
            <person name="Cisse O."/>
            <person name="Nguyen A."/>
            <person name="Hewitt D.A."/>
            <person name="Jedd G."/>
            <person name="Stajich J.E."/>
        </authorList>
    </citation>
    <scope>NUCLEOTIDE SEQUENCE [LARGE SCALE GENOMIC DNA]</scope>
    <source>
        <strain evidence="7 8">DAH-3</strain>
    </source>
</reference>
<feature type="region of interest" description="Disordered" evidence="3">
    <location>
        <begin position="882"/>
        <end position="915"/>
    </location>
</feature>
<dbReference type="InterPro" id="IPR018846">
    <property type="entry name" value="Beta-prop_RSE1/DDB1/CPSF1_1st"/>
</dbReference>
<dbReference type="OrthoDB" id="6109at2759"/>
<evidence type="ECO:0000256" key="3">
    <source>
        <dbReference type="SAM" id="MobiDB-lite"/>
    </source>
</evidence>
<dbReference type="InterPro" id="IPR058543">
    <property type="entry name" value="Beta-prop_RSE1/DDB1/CPSF1_2nd"/>
</dbReference>
<dbReference type="Gene3D" id="1.10.150.910">
    <property type="match status" value="1"/>
</dbReference>
<dbReference type="GO" id="GO:0005847">
    <property type="term" value="C:mRNA cleavage and polyadenylation specificity factor complex"/>
    <property type="evidence" value="ECO:0007669"/>
    <property type="project" value="EnsemblFungi"/>
</dbReference>
<protein>
    <submittedName>
        <fullName evidence="7">Protein cft1</fullName>
    </submittedName>
</protein>
<evidence type="ECO:0000313" key="7">
    <source>
        <dbReference type="EMBL" id="OLL22967.1"/>
    </source>
</evidence>